<gene>
    <name evidence="1" type="ORF">Zm00014a_028428</name>
</gene>
<dbReference type="EMBL" id="NCVQ01000001">
    <property type="protein sequence ID" value="PWZ55430.1"/>
    <property type="molecule type" value="Genomic_DNA"/>
</dbReference>
<comment type="caution">
    <text evidence="1">The sequence shown here is derived from an EMBL/GenBank/DDBJ whole genome shotgun (WGS) entry which is preliminary data.</text>
</comment>
<protein>
    <submittedName>
        <fullName evidence="1">Uncharacterized protein</fullName>
    </submittedName>
</protein>
<dbReference type="AlphaFoldDB" id="A0A317Y9Y5"/>
<reference evidence="1" key="1">
    <citation type="journal article" date="2018" name="Nat. Genet.">
        <title>Extensive intraspecific gene order and gene structural variations between Mo17 and other maize genomes.</title>
        <authorList>
            <person name="Sun S."/>
            <person name="Zhou Y."/>
            <person name="Chen J."/>
            <person name="Shi J."/>
            <person name="Zhao H."/>
            <person name="Zhao H."/>
            <person name="Song W."/>
            <person name="Zhang M."/>
            <person name="Cui Y."/>
            <person name="Dong X."/>
            <person name="Liu H."/>
            <person name="Ma X."/>
            <person name="Jiao Y."/>
            <person name="Wang B."/>
            <person name="Wei X."/>
            <person name="Stein J.C."/>
            <person name="Glaubitz J.C."/>
            <person name="Lu F."/>
            <person name="Yu G."/>
            <person name="Liang C."/>
            <person name="Fengler K."/>
            <person name="Li B."/>
            <person name="Rafalski A."/>
            <person name="Schnable P.S."/>
            <person name="Ware D.H."/>
            <person name="Buckler E.S."/>
            <person name="Lai J."/>
        </authorList>
    </citation>
    <scope>NUCLEOTIDE SEQUENCE [LARGE SCALE GENOMIC DNA]</scope>
    <source>
        <tissue evidence="1">Seedling</tissue>
    </source>
</reference>
<sequence>MGGSKCCPVNWSITYSDKRVGGLGIKNIECFNRALRLRWLLQK</sequence>
<accession>A0A317Y9Y5</accession>
<dbReference type="Proteomes" id="UP000251960">
    <property type="component" value="Chromosome 1"/>
</dbReference>
<name>A0A317Y9Y5_MAIZE</name>
<organism evidence="1">
    <name type="scientific">Zea mays</name>
    <name type="common">Maize</name>
    <dbReference type="NCBI Taxonomy" id="4577"/>
    <lineage>
        <taxon>Eukaryota</taxon>
        <taxon>Viridiplantae</taxon>
        <taxon>Streptophyta</taxon>
        <taxon>Embryophyta</taxon>
        <taxon>Tracheophyta</taxon>
        <taxon>Spermatophyta</taxon>
        <taxon>Magnoliopsida</taxon>
        <taxon>Liliopsida</taxon>
        <taxon>Poales</taxon>
        <taxon>Poaceae</taxon>
        <taxon>PACMAD clade</taxon>
        <taxon>Panicoideae</taxon>
        <taxon>Andropogonodae</taxon>
        <taxon>Andropogoneae</taxon>
        <taxon>Tripsacinae</taxon>
        <taxon>Zea</taxon>
    </lineage>
</organism>
<evidence type="ECO:0000313" key="1">
    <source>
        <dbReference type="EMBL" id="PWZ55430.1"/>
    </source>
</evidence>
<proteinExistence type="predicted"/>